<dbReference type="GeneID" id="9810750"/>
<keyword evidence="6" id="KW-0256">Endoplasmic reticulum</keyword>
<dbReference type="CTD" id="9810750"/>
<evidence type="ECO:0000256" key="9">
    <source>
        <dbReference type="SAM" id="Phobius"/>
    </source>
</evidence>
<evidence type="ECO:0000256" key="5">
    <source>
        <dbReference type="ARBA" id="ARBA00022692"/>
    </source>
</evidence>
<name>A0A6A5HL32_CAERE</name>
<reference evidence="10 11" key="1">
    <citation type="submission" date="2019-12" db="EMBL/GenBank/DDBJ databases">
        <title>Chromosome-level assembly of the Caenorhabditis remanei genome.</title>
        <authorList>
            <person name="Teterina A.A."/>
            <person name="Willis J.H."/>
            <person name="Phillips P.C."/>
        </authorList>
    </citation>
    <scope>NUCLEOTIDE SEQUENCE [LARGE SCALE GENOMIC DNA]</scope>
    <source>
        <strain evidence="10 11">PX506</strain>
        <tissue evidence="10">Whole organism</tissue>
    </source>
</reference>
<dbReference type="PANTHER" id="PTHR13121:SF0">
    <property type="entry name" value="PHOSPHATIDYLINOSITOL GLYCAN ANCHOR BIOSYNTHESIS CLASS U PROTEIN"/>
    <property type="match status" value="1"/>
</dbReference>
<dbReference type="GO" id="GO:0042765">
    <property type="term" value="C:GPI-anchor transamidase complex"/>
    <property type="evidence" value="ECO:0007669"/>
    <property type="project" value="InterPro"/>
</dbReference>
<evidence type="ECO:0008006" key="12">
    <source>
        <dbReference type="Google" id="ProtNLM"/>
    </source>
</evidence>
<evidence type="ECO:0000256" key="7">
    <source>
        <dbReference type="ARBA" id="ARBA00022989"/>
    </source>
</evidence>
<evidence type="ECO:0000256" key="6">
    <source>
        <dbReference type="ARBA" id="ARBA00022824"/>
    </source>
</evidence>
<evidence type="ECO:0000256" key="2">
    <source>
        <dbReference type="ARBA" id="ARBA00004687"/>
    </source>
</evidence>
<dbReference type="PANTHER" id="PTHR13121">
    <property type="entry name" value="GPI TRANSAMIDASE COMPONENT PIG-U"/>
    <property type="match status" value="1"/>
</dbReference>
<evidence type="ECO:0000256" key="1">
    <source>
        <dbReference type="ARBA" id="ARBA00004477"/>
    </source>
</evidence>
<accession>A0A6A5HL32</accession>
<dbReference type="AlphaFoldDB" id="A0A6A5HL32"/>
<feature type="transmembrane region" description="Helical" evidence="9">
    <location>
        <begin position="298"/>
        <end position="326"/>
    </location>
</feature>
<feature type="transmembrane region" description="Helical" evidence="9">
    <location>
        <begin position="139"/>
        <end position="170"/>
    </location>
</feature>
<feature type="transmembrane region" description="Helical" evidence="9">
    <location>
        <begin position="370"/>
        <end position="393"/>
    </location>
</feature>
<feature type="transmembrane region" description="Helical" evidence="9">
    <location>
        <begin position="209"/>
        <end position="229"/>
    </location>
</feature>
<comment type="subcellular location">
    <subcellularLocation>
        <location evidence="1">Endoplasmic reticulum membrane</location>
        <topology evidence="1">Multi-pass membrane protein</topology>
    </subcellularLocation>
</comment>
<keyword evidence="5 9" id="KW-0812">Transmembrane</keyword>
<protein>
    <recommendedName>
        <fullName evidence="12">GPI transamidase subunit PIG-U</fullName>
    </recommendedName>
</protein>
<dbReference type="GO" id="GO:0016255">
    <property type="term" value="P:attachment of GPI anchor to protein"/>
    <property type="evidence" value="ECO:0007669"/>
    <property type="project" value="InterPro"/>
</dbReference>
<proteinExistence type="inferred from homology"/>
<sequence>MAGVTEIQTNGGEKLFNLLIPATIGVALRAAAATYSDFFEERVEFTSSVYSFERLKDGIAMLDDGLNPFEAKNSYFPPLTLHIFRFLLKSFPTLLLPIWILLDVSTAYMTSQAAQFVWKSMKKSDEETKNIGKLVFNIYAFNPITIVSTGILSLTVFQNFCFSAIFLLFVTDRPSLCAILIGAWSSFTIYPFTLIFCLVFRSNGSKLKFLSHVTLGLISWAAFFGLNFLLNGGNLNFVEPVYLSILNFSSIQPNVGLYWYFFVQIFEHFRSFYTNSFVILYFFMPFPITCMIRKDPILHFTIIGLLASIFFPYPTLNQVSFIFAILPLLEVYRKHFRYTILIAGTIVTTIMLMPIMWHMWMVSSSGNANFFFGATIVYNVALINLVMDMIFVYSRRQIDLEYSDTLKKDTKMDFAFY</sequence>
<evidence type="ECO:0000313" key="10">
    <source>
        <dbReference type="EMBL" id="KAF1768598.1"/>
    </source>
</evidence>
<keyword evidence="7 9" id="KW-1133">Transmembrane helix</keyword>
<dbReference type="Pfam" id="PF06728">
    <property type="entry name" value="PIG-U"/>
    <property type="match status" value="1"/>
</dbReference>
<evidence type="ECO:0000313" key="11">
    <source>
        <dbReference type="Proteomes" id="UP000483820"/>
    </source>
</evidence>
<comment type="caution">
    <text evidence="10">The sequence shown here is derived from an EMBL/GenBank/DDBJ whole genome shotgun (WGS) entry which is preliminary data.</text>
</comment>
<gene>
    <name evidence="10" type="ORF">GCK72_000410</name>
</gene>
<dbReference type="RefSeq" id="XP_053591121.1">
    <property type="nucleotide sequence ID" value="XM_053722476.1"/>
</dbReference>
<dbReference type="GO" id="GO:0006506">
    <property type="term" value="P:GPI anchor biosynthetic process"/>
    <property type="evidence" value="ECO:0007669"/>
    <property type="project" value="UniProtKB-UniPathway"/>
</dbReference>
<evidence type="ECO:0000256" key="4">
    <source>
        <dbReference type="ARBA" id="ARBA00022502"/>
    </source>
</evidence>
<comment type="pathway">
    <text evidence="2">Glycolipid biosynthesis; glycosylphosphatidylinositol-anchor biosynthesis.</text>
</comment>
<feature type="transmembrane region" description="Helical" evidence="9">
    <location>
        <begin position="176"/>
        <end position="200"/>
    </location>
</feature>
<comment type="similarity">
    <text evidence="3">Belongs to the PIGU family.</text>
</comment>
<dbReference type="Proteomes" id="UP000483820">
    <property type="component" value="Chromosome I"/>
</dbReference>
<dbReference type="UniPathway" id="UPA00196"/>
<evidence type="ECO:0000256" key="3">
    <source>
        <dbReference type="ARBA" id="ARBA00010026"/>
    </source>
</evidence>
<dbReference type="EMBL" id="WUAV01000001">
    <property type="protein sequence ID" value="KAF1768598.1"/>
    <property type="molecule type" value="Genomic_DNA"/>
</dbReference>
<feature type="transmembrane region" description="Helical" evidence="9">
    <location>
        <begin position="241"/>
        <end position="260"/>
    </location>
</feature>
<dbReference type="KEGG" id="crq:GCK72_000410"/>
<organism evidence="10 11">
    <name type="scientific">Caenorhabditis remanei</name>
    <name type="common">Caenorhabditis vulgaris</name>
    <dbReference type="NCBI Taxonomy" id="31234"/>
    <lineage>
        <taxon>Eukaryota</taxon>
        <taxon>Metazoa</taxon>
        <taxon>Ecdysozoa</taxon>
        <taxon>Nematoda</taxon>
        <taxon>Chromadorea</taxon>
        <taxon>Rhabditida</taxon>
        <taxon>Rhabditina</taxon>
        <taxon>Rhabditomorpha</taxon>
        <taxon>Rhabditoidea</taxon>
        <taxon>Rhabditidae</taxon>
        <taxon>Peloderinae</taxon>
        <taxon>Caenorhabditis</taxon>
    </lineage>
</organism>
<keyword evidence="8 9" id="KW-0472">Membrane</keyword>
<evidence type="ECO:0000256" key="8">
    <source>
        <dbReference type="ARBA" id="ARBA00023136"/>
    </source>
</evidence>
<keyword evidence="4" id="KW-0337">GPI-anchor biosynthesis</keyword>
<feature type="transmembrane region" description="Helical" evidence="9">
    <location>
        <begin position="338"/>
        <end position="358"/>
    </location>
</feature>
<dbReference type="InterPro" id="IPR009600">
    <property type="entry name" value="PIG-U"/>
</dbReference>
<feature type="transmembrane region" description="Helical" evidence="9">
    <location>
        <begin position="272"/>
        <end position="292"/>
    </location>
</feature>